<accession>A0ABT3YB54</accession>
<dbReference type="SUPFAM" id="SSF159594">
    <property type="entry name" value="XCC0632-like"/>
    <property type="match status" value="1"/>
</dbReference>
<dbReference type="EMBL" id="JAOVZQ010000001">
    <property type="protein sequence ID" value="MCY0093115.1"/>
    <property type="molecule type" value="Genomic_DNA"/>
</dbReference>
<dbReference type="PROSITE" id="PS51257">
    <property type="entry name" value="PROKAR_LIPOPROTEIN"/>
    <property type="match status" value="1"/>
</dbReference>
<evidence type="ECO:0000313" key="4">
    <source>
        <dbReference type="Proteomes" id="UP001081283"/>
    </source>
</evidence>
<gene>
    <name evidence="3" type="ORF">OEG82_03560</name>
</gene>
<proteinExistence type="predicted"/>
<keyword evidence="1" id="KW-0732">Signal</keyword>
<feature type="chain" id="PRO_5046154179" evidence="1">
    <location>
        <begin position="20"/>
        <end position="189"/>
    </location>
</feature>
<dbReference type="Gene3D" id="3.40.50.10610">
    <property type="entry name" value="ABC-type transport auxiliary lipoprotein component"/>
    <property type="match status" value="1"/>
</dbReference>
<dbReference type="RefSeq" id="WP_267611100.1">
    <property type="nucleotide sequence ID" value="NZ_JAOVZQ010000001.1"/>
</dbReference>
<evidence type="ECO:0000256" key="1">
    <source>
        <dbReference type="SAM" id="SignalP"/>
    </source>
</evidence>
<name>A0ABT3YB54_9HYPH</name>
<dbReference type="Proteomes" id="UP001081283">
    <property type="component" value="Unassembled WGS sequence"/>
</dbReference>
<reference evidence="3" key="1">
    <citation type="submission" date="2022-10" db="EMBL/GenBank/DDBJ databases">
        <title>Hoeflea sp. J2-29, isolated from marine algae.</title>
        <authorList>
            <person name="Kristyanto S."/>
            <person name="Kim J.M."/>
            <person name="Jeon C.O."/>
        </authorList>
    </citation>
    <scope>NUCLEOTIDE SEQUENCE</scope>
    <source>
        <strain evidence="3">J2-29</strain>
    </source>
</reference>
<comment type="caution">
    <text evidence="3">The sequence shown here is derived from an EMBL/GenBank/DDBJ whole genome shotgun (WGS) entry which is preliminary data.</text>
</comment>
<feature type="signal peptide" evidence="1">
    <location>
        <begin position="1"/>
        <end position="19"/>
    </location>
</feature>
<organism evidence="3 4">
    <name type="scientific">Hoeflea ulvae</name>
    <dbReference type="NCBI Taxonomy" id="2983764"/>
    <lineage>
        <taxon>Bacteria</taxon>
        <taxon>Pseudomonadati</taxon>
        <taxon>Pseudomonadota</taxon>
        <taxon>Alphaproteobacteria</taxon>
        <taxon>Hyphomicrobiales</taxon>
        <taxon>Rhizobiaceae</taxon>
        <taxon>Hoeflea</taxon>
    </lineage>
</organism>
<feature type="domain" description="ABC-type transport auxiliary lipoprotein component" evidence="2">
    <location>
        <begin position="38"/>
        <end position="184"/>
    </location>
</feature>
<dbReference type="InterPro" id="IPR005586">
    <property type="entry name" value="ABC_trans_aux"/>
</dbReference>
<protein>
    <submittedName>
        <fullName evidence="3">PqiC family protein</fullName>
    </submittedName>
</protein>
<sequence>MPKRQISTLMLLLSAVALSACTTKDIRYASEQIEPSVRISSRYETVEVVEVTLPVYAASEQIFTQGADGAITELGPLWADNPARAITLQLARDMAAITGAMVVPEPWPFRGRAEARVDVRIEEMLATADGAFRIAGQFFVAPENAGADRSGQFSISVPLPAKPTPSQIAAARSAATSQLAEKIATAGLK</sequence>
<evidence type="ECO:0000313" key="3">
    <source>
        <dbReference type="EMBL" id="MCY0093115.1"/>
    </source>
</evidence>
<evidence type="ECO:0000259" key="2">
    <source>
        <dbReference type="Pfam" id="PF03886"/>
    </source>
</evidence>
<dbReference type="Pfam" id="PF03886">
    <property type="entry name" value="ABC_trans_aux"/>
    <property type="match status" value="1"/>
</dbReference>
<keyword evidence="4" id="KW-1185">Reference proteome</keyword>